<evidence type="ECO:0000256" key="2">
    <source>
        <dbReference type="ARBA" id="ARBA00021310"/>
    </source>
</evidence>
<keyword evidence="3 7" id="KW-0227">DNA damage</keyword>
<protein>
    <recommendedName>
        <fullName evidence="2 7">DNA repair protein RecO</fullName>
    </recommendedName>
    <alternativeName>
        <fullName evidence="6 7">Recombination protein O</fullName>
    </alternativeName>
</protein>
<evidence type="ECO:0000313" key="11">
    <source>
        <dbReference type="Proteomes" id="UP000502136"/>
    </source>
</evidence>
<dbReference type="Pfam" id="PF02565">
    <property type="entry name" value="RecO_C"/>
    <property type="match status" value="1"/>
</dbReference>
<dbReference type="SUPFAM" id="SSF50249">
    <property type="entry name" value="Nucleic acid-binding proteins"/>
    <property type="match status" value="1"/>
</dbReference>
<dbReference type="Pfam" id="PF11967">
    <property type="entry name" value="RecO_N"/>
    <property type="match status" value="1"/>
</dbReference>
<evidence type="ECO:0000256" key="4">
    <source>
        <dbReference type="ARBA" id="ARBA00023172"/>
    </source>
</evidence>
<comment type="similarity">
    <text evidence="1 7">Belongs to the RecO family.</text>
</comment>
<dbReference type="Proteomes" id="UP000502136">
    <property type="component" value="Chromosome"/>
</dbReference>
<dbReference type="InterPro" id="IPR022572">
    <property type="entry name" value="DNA_rep/recomb_RecO_N"/>
</dbReference>
<proteinExistence type="inferred from homology"/>
<dbReference type="HAMAP" id="MF_00201">
    <property type="entry name" value="RecO"/>
    <property type="match status" value="1"/>
</dbReference>
<comment type="function">
    <text evidence="7">Involved in DNA repair and RecF pathway recombination.</text>
</comment>
<dbReference type="EMBL" id="CP051428">
    <property type="protein sequence ID" value="QJC52545.1"/>
    <property type="molecule type" value="Genomic_DNA"/>
</dbReference>
<organism evidence="10 11">
    <name type="scientific">Paenibacillus albicereus</name>
    <dbReference type="NCBI Taxonomy" id="2726185"/>
    <lineage>
        <taxon>Bacteria</taxon>
        <taxon>Bacillati</taxon>
        <taxon>Bacillota</taxon>
        <taxon>Bacilli</taxon>
        <taxon>Bacillales</taxon>
        <taxon>Paenibacillaceae</taxon>
        <taxon>Paenibacillus</taxon>
    </lineage>
</organism>
<dbReference type="GO" id="GO:0043590">
    <property type="term" value="C:bacterial nucleoid"/>
    <property type="evidence" value="ECO:0007669"/>
    <property type="project" value="TreeGrafter"/>
</dbReference>
<dbReference type="Gene3D" id="1.20.1440.120">
    <property type="entry name" value="Recombination protein O, C-terminal domain"/>
    <property type="match status" value="1"/>
</dbReference>
<sequence>MIYRVEGIVIRSVDYGEGNKIVTLLTDSAGKAGIMARGAKKVRSRHSSLVQPFTHGEFVYFRNAGLGQLNGGEILESNHQLREDLELSAYAAYAAEVCDRAFQDDEAGAYLYHQLKACYDALRDGKDPGIVIHLFEMKILEAAGYAPQLDVCVSCGSDRGPFRLSAAGGGLLCPRCRHRDLQALPLEEGALKLLRLFGAIDLRRLGSIQVRPETRQQLKLALRSLMDAHLDLRLKTRGFLDQLERMNEPMPASAAAAAERRRQRAQEREEMQAEPEKEDAASESAGEDATLQEDSLDG</sequence>
<dbReference type="SUPFAM" id="SSF57863">
    <property type="entry name" value="ArfGap/RecO-like zinc finger"/>
    <property type="match status" value="1"/>
</dbReference>
<dbReference type="InterPro" id="IPR042242">
    <property type="entry name" value="RecO_C"/>
</dbReference>
<accession>A0A6H2GYR1</accession>
<dbReference type="PANTHER" id="PTHR33991:SF1">
    <property type="entry name" value="DNA REPAIR PROTEIN RECO"/>
    <property type="match status" value="1"/>
</dbReference>
<reference evidence="10 11" key="1">
    <citation type="submission" date="2020-04" db="EMBL/GenBank/DDBJ databases">
        <title>Novel Paenibacillus strain UniB2 isolated from commercial digestive syrup.</title>
        <authorList>
            <person name="Thorat V."/>
            <person name="Kirdat K."/>
            <person name="Tiwarekar B."/>
            <person name="Yadav A."/>
        </authorList>
    </citation>
    <scope>NUCLEOTIDE SEQUENCE [LARGE SCALE GENOMIC DNA]</scope>
    <source>
        <strain evidence="10 11">UniB2</strain>
    </source>
</reference>
<evidence type="ECO:0000259" key="9">
    <source>
        <dbReference type="Pfam" id="PF11967"/>
    </source>
</evidence>
<feature type="compositionally biased region" description="Low complexity" evidence="8">
    <location>
        <begin position="248"/>
        <end position="257"/>
    </location>
</feature>
<feature type="domain" description="DNA replication/recombination mediator RecO N-terminal" evidence="9">
    <location>
        <begin position="1"/>
        <end position="77"/>
    </location>
</feature>
<keyword evidence="11" id="KW-1185">Reference proteome</keyword>
<keyword evidence="4 7" id="KW-0233">DNA recombination</keyword>
<dbReference type="GO" id="GO:0006310">
    <property type="term" value="P:DNA recombination"/>
    <property type="evidence" value="ECO:0007669"/>
    <property type="project" value="UniProtKB-UniRule"/>
</dbReference>
<evidence type="ECO:0000256" key="1">
    <source>
        <dbReference type="ARBA" id="ARBA00007452"/>
    </source>
</evidence>
<evidence type="ECO:0000256" key="6">
    <source>
        <dbReference type="ARBA" id="ARBA00033409"/>
    </source>
</evidence>
<dbReference type="NCBIfam" id="TIGR00613">
    <property type="entry name" value="reco"/>
    <property type="match status" value="1"/>
</dbReference>
<dbReference type="RefSeq" id="WP_168908101.1">
    <property type="nucleotide sequence ID" value="NZ_CP051428.1"/>
</dbReference>
<dbReference type="PANTHER" id="PTHR33991">
    <property type="entry name" value="DNA REPAIR PROTEIN RECO"/>
    <property type="match status" value="1"/>
</dbReference>
<keyword evidence="5 7" id="KW-0234">DNA repair</keyword>
<dbReference type="AlphaFoldDB" id="A0A6H2GYR1"/>
<evidence type="ECO:0000313" key="10">
    <source>
        <dbReference type="EMBL" id="QJC52545.1"/>
    </source>
</evidence>
<feature type="region of interest" description="Disordered" evidence="8">
    <location>
        <begin position="246"/>
        <end position="298"/>
    </location>
</feature>
<dbReference type="InterPro" id="IPR012340">
    <property type="entry name" value="NA-bd_OB-fold"/>
</dbReference>
<dbReference type="InterPro" id="IPR037278">
    <property type="entry name" value="ARFGAP/RecO"/>
</dbReference>
<gene>
    <name evidence="7 10" type="primary">recO</name>
    <name evidence="10" type="ORF">HGI30_13880</name>
</gene>
<evidence type="ECO:0000256" key="5">
    <source>
        <dbReference type="ARBA" id="ARBA00023204"/>
    </source>
</evidence>
<name>A0A6H2GYR1_9BACL</name>
<evidence type="ECO:0000256" key="8">
    <source>
        <dbReference type="SAM" id="MobiDB-lite"/>
    </source>
</evidence>
<evidence type="ECO:0000256" key="3">
    <source>
        <dbReference type="ARBA" id="ARBA00022763"/>
    </source>
</evidence>
<evidence type="ECO:0000256" key="7">
    <source>
        <dbReference type="HAMAP-Rule" id="MF_00201"/>
    </source>
</evidence>
<feature type="compositionally biased region" description="Basic and acidic residues" evidence="8">
    <location>
        <begin position="258"/>
        <end position="280"/>
    </location>
</feature>
<dbReference type="InterPro" id="IPR003717">
    <property type="entry name" value="RecO"/>
</dbReference>
<dbReference type="Gene3D" id="2.40.50.140">
    <property type="entry name" value="Nucleic acid-binding proteins"/>
    <property type="match status" value="1"/>
</dbReference>
<dbReference type="GO" id="GO:0006302">
    <property type="term" value="P:double-strand break repair"/>
    <property type="evidence" value="ECO:0007669"/>
    <property type="project" value="TreeGrafter"/>
</dbReference>
<dbReference type="KEGG" id="palr:HGI30_13880"/>